<protein>
    <submittedName>
        <fullName evidence="12">Thimet oligopeptidase-like isoform X3</fullName>
    </submittedName>
</protein>
<dbReference type="FunFam" id="1.20.1050.40:FF:000001">
    <property type="entry name" value="Thimet oligopeptidase 1"/>
    <property type="match status" value="1"/>
</dbReference>
<feature type="domain" description="Peptidase M3A/M3B catalytic" evidence="10">
    <location>
        <begin position="215"/>
        <end position="662"/>
    </location>
</feature>
<keyword evidence="8 9" id="KW-0482">Metalloprotease</keyword>
<dbReference type="InterPro" id="IPR024080">
    <property type="entry name" value="Neurolysin/TOP_N"/>
</dbReference>
<proteinExistence type="inferred from homology"/>
<dbReference type="RefSeq" id="XP_022105543.1">
    <property type="nucleotide sequence ID" value="XM_022249851.1"/>
</dbReference>
<comment type="cofactor">
    <cofactor evidence="9">
        <name>Zn(2+)</name>
        <dbReference type="ChEBI" id="CHEBI:29105"/>
    </cofactor>
    <text evidence="9">Binds 1 zinc ion.</text>
</comment>
<dbReference type="GO" id="GO:0006518">
    <property type="term" value="P:peptide metabolic process"/>
    <property type="evidence" value="ECO:0007669"/>
    <property type="project" value="TreeGrafter"/>
</dbReference>
<dbReference type="InterPro" id="IPR024079">
    <property type="entry name" value="MetalloPept_cat_dom_sf"/>
</dbReference>
<evidence type="ECO:0000313" key="12">
    <source>
        <dbReference type="RefSeq" id="XP_022105543.1"/>
    </source>
</evidence>
<keyword evidence="7 9" id="KW-0862">Zinc</keyword>
<evidence type="ECO:0000256" key="9">
    <source>
        <dbReference type="RuleBase" id="RU003435"/>
    </source>
</evidence>
<gene>
    <name evidence="12" type="primary">LOC110987267</name>
</gene>
<keyword evidence="11" id="KW-1185">Reference proteome</keyword>
<evidence type="ECO:0000256" key="4">
    <source>
        <dbReference type="ARBA" id="ARBA00022670"/>
    </source>
</evidence>
<dbReference type="InterPro" id="IPR024077">
    <property type="entry name" value="Neurolysin/TOP_dom2"/>
</dbReference>
<evidence type="ECO:0000256" key="3">
    <source>
        <dbReference type="ARBA" id="ARBA00022490"/>
    </source>
</evidence>
<evidence type="ECO:0000256" key="8">
    <source>
        <dbReference type="ARBA" id="ARBA00023049"/>
    </source>
</evidence>
<keyword evidence="5 9" id="KW-0479">Metal-binding</keyword>
<keyword evidence="3" id="KW-0963">Cytoplasm</keyword>
<dbReference type="GeneID" id="110987267"/>
<dbReference type="PANTHER" id="PTHR11804:SF84">
    <property type="entry name" value="SACCHAROLYSIN"/>
    <property type="match status" value="1"/>
</dbReference>
<dbReference type="InterPro" id="IPR001567">
    <property type="entry name" value="Pept_M3A_M3B_dom"/>
</dbReference>
<dbReference type="GO" id="GO:0005758">
    <property type="term" value="C:mitochondrial intermembrane space"/>
    <property type="evidence" value="ECO:0007669"/>
    <property type="project" value="TreeGrafter"/>
</dbReference>
<keyword evidence="4 9" id="KW-0645">Protease</keyword>
<dbReference type="OMA" id="KNFQSAM"/>
<dbReference type="OrthoDB" id="534666at2759"/>
<dbReference type="InterPro" id="IPR045090">
    <property type="entry name" value="Pept_M3A_M3B"/>
</dbReference>
<dbReference type="Pfam" id="PF01432">
    <property type="entry name" value="Peptidase_M3"/>
    <property type="match status" value="1"/>
</dbReference>
<sequence>MASELLKQNRLRWDLSPDGIKTKAEDLIKNTKSVYDAVGGLEKDKLTYENTVLALANNDCEYSVQRNILDFPQHTSPDKAVREASTEADKRLSDFDVEMSMRQDVFDNLVAFQEKTDVSKLKPEARRYLEKLIKLGRRNGLHLPKDVQDKVKALKKRASDISIDFNKNLNDENTILEFTEEELVGLPEDFIKRLDKTAEGKCKVSLKYPDYFPAMRKARNPETRRKLEFAFNSRCKEENTKIMEELVEIRQKLADLLGYPTHAAYILELRMAKTPETVSKFLKDLVGKLRVLQTAELETFLSYKKEECEKYGFPFNNTIDLWDMRYYMNMAEERQYSIDHNKLKEYFPLEVVTKGLLEIYQELLGLKFEEIPKADVWNDDVTMFSVTDKESGAFMGFFYLDLFPREGKFGHAACFGLQPGCAAPDGSRQVAIAAMVANFTKPTPDSPSLLTHDEVETFFHEFGHVMHQLCAQAEFRMFSGTRVERDFVEAPSQMLENWCWQAESLRRMSGHYKDGTTIPDEMVNKLVRARNANAGVFNLRQILLGTFDQTIHTSAKADTSAIYSKLSQEILGIPATPGTNKVASFGHLSDGYDAQYYGYLWSEVYCMDMFYSRFKKEGIMNPKVGADYRKYILQPGGSIDAMDMLKNFLGREPQQESFLLSKGLKV</sequence>
<dbReference type="GO" id="GO:0006508">
    <property type="term" value="P:proteolysis"/>
    <property type="evidence" value="ECO:0007669"/>
    <property type="project" value="UniProtKB-KW"/>
</dbReference>
<comment type="similarity">
    <text evidence="2 9">Belongs to the peptidase M3 family.</text>
</comment>
<evidence type="ECO:0000256" key="6">
    <source>
        <dbReference type="ARBA" id="ARBA00022801"/>
    </source>
</evidence>
<dbReference type="Gene3D" id="1.20.1050.40">
    <property type="entry name" value="Endopeptidase. Chain P, domain 1"/>
    <property type="match status" value="1"/>
</dbReference>
<dbReference type="Gene3D" id="3.40.390.10">
    <property type="entry name" value="Collagenase (Catalytic Domain)"/>
    <property type="match status" value="1"/>
</dbReference>
<evidence type="ECO:0000259" key="10">
    <source>
        <dbReference type="Pfam" id="PF01432"/>
    </source>
</evidence>
<dbReference type="FunFam" id="3.40.390.10:FF:000006">
    <property type="entry name" value="Thimet oligopeptidase 1"/>
    <property type="match status" value="1"/>
</dbReference>
<dbReference type="PANTHER" id="PTHR11804">
    <property type="entry name" value="PROTEASE M3 THIMET OLIGOPEPTIDASE-RELATED"/>
    <property type="match status" value="1"/>
</dbReference>
<keyword evidence="6 9" id="KW-0378">Hydrolase</keyword>
<evidence type="ECO:0000256" key="2">
    <source>
        <dbReference type="ARBA" id="ARBA00006040"/>
    </source>
</evidence>
<organism evidence="11 12">
    <name type="scientific">Acanthaster planci</name>
    <name type="common">Crown-of-thorns starfish</name>
    <dbReference type="NCBI Taxonomy" id="133434"/>
    <lineage>
        <taxon>Eukaryota</taxon>
        <taxon>Metazoa</taxon>
        <taxon>Echinodermata</taxon>
        <taxon>Eleutherozoa</taxon>
        <taxon>Asterozoa</taxon>
        <taxon>Asteroidea</taxon>
        <taxon>Valvatacea</taxon>
        <taxon>Valvatida</taxon>
        <taxon>Acanthasteridae</taxon>
        <taxon>Acanthaster</taxon>
    </lineage>
</organism>
<comment type="subcellular location">
    <subcellularLocation>
        <location evidence="1">Cytoplasm</location>
    </subcellularLocation>
</comment>
<dbReference type="AlphaFoldDB" id="A0A8B7ZIS9"/>
<dbReference type="CDD" id="cd06455">
    <property type="entry name" value="M3A_TOP"/>
    <property type="match status" value="1"/>
</dbReference>
<accession>A0A8B7ZIS9</accession>
<evidence type="ECO:0000313" key="11">
    <source>
        <dbReference type="Proteomes" id="UP000694845"/>
    </source>
</evidence>
<dbReference type="SUPFAM" id="SSF55486">
    <property type="entry name" value="Metalloproteases ('zincins'), catalytic domain"/>
    <property type="match status" value="1"/>
</dbReference>
<dbReference type="GO" id="GO:0046872">
    <property type="term" value="F:metal ion binding"/>
    <property type="evidence" value="ECO:0007669"/>
    <property type="project" value="UniProtKB-UniRule"/>
</dbReference>
<dbReference type="GO" id="GO:0004222">
    <property type="term" value="F:metalloendopeptidase activity"/>
    <property type="evidence" value="ECO:0007669"/>
    <property type="project" value="InterPro"/>
</dbReference>
<evidence type="ECO:0000256" key="5">
    <source>
        <dbReference type="ARBA" id="ARBA00022723"/>
    </source>
</evidence>
<dbReference type="Gene3D" id="1.10.1370.10">
    <property type="entry name" value="Neurolysin, domain 3"/>
    <property type="match status" value="1"/>
</dbReference>
<reference evidence="12" key="1">
    <citation type="submission" date="2025-08" db="UniProtKB">
        <authorList>
            <consortium name="RefSeq"/>
        </authorList>
    </citation>
    <scope>IDENTIFICATION</scope>
</reference>
<evidence type="ECO:0000256" key="7">
    <source>
        <dbReference type="ARBA" id="ARBA00022833"/>
    </source>
</evidence>
<evidence type="ECO:0000256" key="1">
    <source>
        <dbReference type="ARBA" id="ARBA00004496"/>
    </source>
</evidence>
<dbReference type="Proteomes" id="UP000694845">
    <property type="component" value="Unplaced"/>
</dbReference>
<name>A0A8B7ZIS9_ACAPL</name>